<keyword evidence="10" id="KW-1185">Reference proteome</keyword>
<keyword evidence="2" id="KW-0548">Nucleotidyltransferase</keyword>
<dbReference type="InterPro" id="IPR003812">
    <property type="entry name" value="Fido"/>
</dbReference>
<dbReference type="Proteomes" id="UP000093044">
    <property type="component" value="Chromosome"/>
</dbReference>
<sequence>METKVSIRFFNDREVRAVWDEDSSRWLFSVLDIVAVLRDEDDYEKIRNYWKYLKAKLRKQGNELGSVTTQMKLLAPDGKRRMSNVMNYEQIIALAKEFPSKNANRFIEWFTYSDETVDGKSKNKAYALWNSSFMSNIEVGTVKGLKQIHAYLFGGLYDFAGQIRSKDIAKGGFQFAVARYLDQTLLNIEKMPDEDIDQIISKYIEMNAAHPFMEGNGRSARIWLDMLLKKRLSLCIDWSKVDKKKYLDAMTRSVVNDIDIKKLLKAALTDKTNDREIFMKGIDYSYYYEEN</sequence>
<dbReference type="GeneID" id="83058079"/>
<dbReference type="STRING" id="1197717.BED41_09490"/>
<proteinExistence type="predicted"/>
<dbReference type="AlphaFoldDB" id="A0A1B2I5N5"/>
<keyword evidence="1" id="KW-0808">Transferase</keyword>
<keyword evidence="4" id="KW-0067">ATP-binding</keyword>
<dbReference type="RefSeq" id="WP_066745281.1">
    <property type="nucleotide sequence ID" value="NZ_CP016757.1"/>
</dbReference>
<dbReference type="EMBL" id="CP016757">
    <property type="protein sequence ID" value="ANZ45282.1"/>
    <property type="molecule type" value="Genomic_DNA"/>
</dbReference>
<dbReference type="PANTHER" id="PTHR39560">
    <property type="entry name" value="PROTEIN ADENYLYLTRANSFERASE FIC-RELATED"/>
    <property type="match status" value="1"/>
</dbReference>
<dbReference type="InterPro" id="IPR036597">
    <property type="entry name" value="Fido-like_dom_sf"/>
</dbReference>
<evidence type="ECO:0000256" key="4">
    <source>
        <dbReference type="ARBA" id="ARBA00022840"/>
    </source>
</evidence>
<dbReference type="GO" id="GO:0051302">
    <property type="term" value="P:regulation of cell division"/>
    <property type="evidence" value="ECO:0007669"/>
    <property type="project" value="TreeGrafter"/>
</dbReference>
<dbReference type="PANTHER" id="PTHR39560:SF1">
    <property type="entry name" value="PROTEIN ADENYLYLTRANSFERASE FIC-RELATED"/>
    <property type="match status" value="1"/>
</dbReference>
<dbReference type="EC" id="2.7.7.108" evidence="5"/>
<dbReference type="GO" id="GO:0005524">
    <property type="term" value="F:ATP binding"/>
    <property type="evidence" value="ECO:0007669"/>
    <property type="project" value="UniProtKB-KW"/>
</dbReference>
<feature type="domain" description="Fido" evidence="8">
    <location>
        <begin position="140"/>
        <end position="269"/>
    </location>
</feature>
<evidence type="ECO:0000256" key="7">
    <source>
        <dbReference type="ARBA" id="ARBA00048696"/>
    </source>
</evidence>
<comment type="catalytic activity">
    <reaction evidence="7">
        <text>L-tyrosyl-[protein] + ATP = O-(5'-adenylyl)-L-tyrosyl-[protein] + diphosphate</text>
        <dbReference type="Rhea" id="RHEA:54288"/>
        <dbReference type="Rhea" id="RHEA-COMP:10136"/>
        <dbReference type="Rhea" id="RHEA-COMP:13846"/>
        <dbReference type="ChEBI" id="CHEBI:30616"/>
        <dbReference type="ChEBI" id="CHEBI:33019"/>
        <dbReference type="ChEBI" id="CHEBI:46858"/>
        <dbReference type="ChEBI" id="CHEBI:83624"/>
        <dbReference type="EC" id="2.7.7.108"/>
    </reaction>
</comment>
<evidence type="ECO:0000313" key="10">
    <source>
        <dbReference type="Proteomes" id="UP000093044"/>
    </source>
</evidence>
<dbReference type="KEGG" id="cpor:BED41_09490"/>
<evidence type="ECO:0000259" key="8">
    <source>
        <dbReference type="PROSITE" id="PS51459"/>
    </source>
</evidence>
<dbReference type="PROSITE" id="PS51459">
    <property type="entry name" value="FIDO"/>
    <property type="match status" value="1"/>
</dbReference>
<dbReference type="OrthoDB" id="9813719at2"/>
<reference evidence="9" key="1">
    <citation type="submission" date="2016-08" db="EMBL/GenBank/DDBJ databases">
        <title>Complete genome of Cloacibacillus porcorum.</title>
        <authorList>
            <person name="Looft T."/>
            <person name="Bayles D.O."/>
            <person name="Alt D.P."/>
        </authorList>
    </citation>
    <scope>NUCLEOTIDE SEQUENCE [LARGE SCALE GENOMIC DNA]</scope>
    <source>
        <strain evidence="9">CL-84</strain>
    </source>
</reference>
<dbReference type="SUPFAM" id="SSF140931">
    <property type="entry name" value="Fic-like"/>
    <property type="match status" value="1"/>
</dbReference>
<dbReference type="Pfam" id="PF02661">
    <property type="entry name" value="Fic"/>
    <property type="match status" value="1"/>
</dbReference>
<evidence type="ECO:0000256" key="5">
    <source>
        <dbReference type="ARBA" id="ARBA00034531"/>
    </source>
</evidence>
<organism evidence="9 10">
    <name type="scientific">Cloacibacillus porcorum</name>
    <dbReference type="NCBI Taxonomy" id="1197717"/>
    <lineage>
        <taxon>Bacteria</taxon>
        <taxon>Thermotogati</taxon>
        <taxon>Synergistota</taxon>
        <taxon>Synergistia</taxon>
        <taxon>Synergistales</taxon>
        <taxon>Synergistaceae</taxon>
        <taxon>Cloacibacillus</taxon>
    </lineage>
</organism>
<comment type="catalytic activity">
    <reaction evidence="6">
        <text>L-threonyl-[protein] + ATP = 3-O-(5'-adenylyl)-L-threonyl-[protein] + diphosphate</text>
        <dbReference type="Rhea" id="RHEA:54292"/>
        <dbReference type="Rhea" id="RHEA-COMP:11060"/>
        <dbReference type="Rhea" id="RHEA-COMP:13847"/>
        <dbReference type="ChEBI" id="CHEBI:30013"/>
        <dbReference type="ChEBI" id="CHEBI:30616"/>
        <dbReference type="ChEBI" id="CHEBI:33019"/>
        <dbReference type="ChEBI" id="CHEBI:138113"/>
        <dbReference type="EC" id="2.7.7.108"/>
    </reaction>
</comment>
<keyword evidence="3" id="KW-0547">Nucleotide-binding</keyword>
<gene>
    <name evidence="9" type="ORF">BED41_09490</name>
</gene>
<dbReference type="Gene3D" id="1.10.3290.10">
    <property type="entry name" value="Fido-like domain"/>
    <property type="match status" value="1"/>
</dbReference>
<name>A0A1B2I5N5_9BACT</name>
<dbReference type="GO" id="GO:0070733">
    <property type="term" value="F:AMPylase activity"/>
    <property type="evidence" value="ECO:0007669"/>
    <property type="project" value="UniProtKB-EC"/>
</dbReference>
<protein>
    <recommendedName>
        <fullName evidence="5">protein adenylyltransferase</fullName>
        <ecNumber evidence="5">2.7.7.108</ecNumber>
    </recommendedName>
</protein>
<evidence type="ECO:0000256" key="3">
    <source>
        <dbReference type="ARBA" id="ARBA00022741"/>
    </source>
</evidence>
<evidence type="ECO:0000256" key="6">
    <source>
        <dbReference type="ARBA" id="ARBA00047939"/>
    </source>
</evidence>
<evidence type="ECO:0000256" key="2">
    <source>
        <dbReference type="ARBA" id="ARBA00022695"/>
    </source>
</evidence>
<evidence type="ECO:0000256" key="1">
    <source>
        <dbReference type="ARBA" id="ARBA00022679"/>
    </source>
</evidence>
<evidence type="ECO:0000313" key="9">
    <source>
        <dbReference type="EMBL" id="ANZ45282.1"/>
    </source>
</evidence>
<accession>A0A1B2I5N5</accession>
<dbReference type="NCBIfam" id="NF046029">
    <property type="entry name" value="ProtAdlyltaseNmFic"/>
    <property type="match status" value="1"/>
</dbReference>